<keyword evidence="1" id="KW-0812">Transmembrane</keyword>
<dbReference type="RefSeq" id="WP_116651192.1">
    <property type="nucleotide sequence ID" value="NZ_QUZK01000041.1"/>
</dbReference>
<dbReference type="EMBL" id="QUZK01000041">
    <property type="protein sequence ID" value="RFF29958.1"/>
    <property type="molecule type" value="Genomic_DNA"/>
</dbReference>
<protein>
    <recommendedName>
        <fullName evidence="4">Zinc-finger domain-containing protein</fullName>
    </recommendedName>
</protein>
<sequence length="266" mass="28256">MTDSNQTITDERLSAYLDGMIDEAEARALEAELENDPAAGRRVAEMARNDRALRHHFQAAARRPVPGAISDMLEPAHRPEKGSWFSGLAERLTSWGTVPPPLQAVGAVAVLAVVGIGVLAMLGPGTVFNGSVGETSLVRALPSTNPGVSRFLDAQPSGEVLSLDDSARAVVDMSFEHADGRYCRQYRVALSDAPSAIAAIACRSGSDWQEVLMQRIDGAVGESGMFHAASGQASSLLDGYIVDNADGDIIVGESEAELIKRNWSRP</sequence>
<organism evidence="2 3">
    <name type="scientific">Wenzhouxiangella sediminis</name>
    <dbReference type="NCBI Taxonomy" id="1792836"/>
    <lineage>
        <taxon>Bacteria</taxon>
        <taxon>Pseudomonadati</taxon>
        <taxon>Pseudomonadota</taxon>
        <taxon>Gammaproteobacteria</taxon>
        <taxon>Chromatiales</taxon>
        <taxon>Wenzhouxiangellaceae</taxon>
        <taxon>Wenzhouxiangella</taxon>
    </lineage>
</organism>
<gene>
    <name evidence="2" type="ORF">DZC52_11040</name>
</gene>
<dbReference type="OrthoDB" id="5588054at2"/>
<evidence type="ECO:0000313" key="3">
    <source>
        <dbReference type="Proteomes" id="UP000260351"/>
    </source>
</evidence>
<dbReference type="Proteomes" id="UP000260351">
    <property type="component" value="Unassembled WGS sequence"/>
</dbReference>
<feature type="transmembrane region" description="Helical" evidence="1">
    <location>
        <begin position="102"/>
        <end position="122"/>
    </location>
</feature>
<reference evidence="2 3" key="1">
    <citation type="submission" date="2018-08" db="EMBL/GenBank/DDBJ databases">
        <title>Wenzhouxiangella salilacus sp. nov., a novel bacterium isolated from a saline lake in Xinjiang Province, China.</title>
        <authorList>
            <person name="Han S."/>
        </authorList>
    </citation>
    <scope>NUCLEOTIDE SEQUENCE [LARGE SCALE GENOMIC DNA]</scope>
    <source>
        <strain evidence="2 3">XDB06</strain>
    </source>
</reference>
<accession>A0A3E1K7H2</accession>
<keyword evidence="1" id="KW-1133">Transmembrane helix</keyword>
<keyword evidence="3" id="KW-1185">Reference proteome</keyword>
<name>A0A3E1K7H2_9GAMM</name>
<dbReference type="AlphaFoldDB" id="A0A3E1K7H2"/>
<keyword evidence="1" id="KW-0472">Membrane</keyword>
<comment type="caution">
    <text evidence="2">The sequence shown here is derived from an EMBL/GenBank/DDBJ whole genome shotgun (WGS) entry which is preliminary data.</text>
</comment>
<evidence type="ECO:0000313" key="2">
    <source>
        <dbReference type="EMBL" id="RFF29958.1"/>
    </source>
</evidence>
<proteinExistence type="predicted"/>
<evidence type="ECO:0000256" key="1">
    <source>
        <dbReference type="SAM" id="Phobius"/>
    </source>
</evidence>
<evidence type="ECO:0008006" key="4">
    <source>
        <dbReference type="Google" id="ProtNLM"/>
    </source>
</evidence>